<keyword evidence="4" id="KW-1185">Reference proteome</keyword>
<dbReference type="KEGG" id="erz:ER308_12060"/>
<evidence type="ECO:0000313" key="3">
    <source>
        <dbReference type="EMBL" id="QBI20228.1"/>
    </source>
</evidence>
<accession>A0A411YG79</accession>
<dbReference type="Gene3D" id="3.20.20.220">
    <property type="match status" value="1"/>
</dbReference>
<proteinExistence type="predicted"/>
<keyword evidence="1" id="KW-0560">Oxidoreductase</keyword>
<name>A0A411YG79_9ACTN</name>
<evidence type="ECO:0000259" key="2">
    <source>
        <dbReference type="Pfam" id="PF01619"/>
    </source>
</evidence>
<sequence length="307" mass="33489">MARAGRRLLYAAATSDRLEGLVTRSAFLRRRALAHARRYVAGETLADALTTTRTLVSQGLAVSVDRFGEGLHDREAIGAIVDEYCEMARAIANVDGDLDLEVVPSHLGIDLSVEYFCEQIRQIAAVLPEAARLEISAEESHRTPGIVDAELALAAEGVPVVATLQANLRRTASDARRLVDAQVPIRLVKGAYLEPANVAYPWGRSVDVAFVRLAHQINHDGGRLTLATHDAVIREALLPAVDGVGIEMLLGVHTEDAVDLLARGHHVRIYVPYGSEWFRYWMRRVARAAAPDPVQTCREVTSAATVH</sequence>
<dbReference type="Proteomes" id="UP000291469">
    <property type="component" value="Chromosome"/>
</dbReference>
<dbReference type="AlphaFoldDB" id="A0A411YG79"/>
<protein>
    <submittedName>
        <fullName evidence="3">Proline dehydrogenase</fullName>
    </submittedName>
</protein>
<dbReference type="EMBL" id="CP036402">
    <property type="protein sequence ID" value="QBI20228.1"/>
    <property type="molecule type" value="Genomic_DNA"/>
</dbReference>
<dbReference type="SUPFAM" id="SSF51730">
    <property type="entry name" value="FAD-linked oxidoreductase"/>
    <property type="match status" value="1"/>
</dbReference>
<feature type="domain" description="Proline dehydrogenase" evidence="2">
    <location>
        <begin position="49"/>
        <end position="285"/>
    </location>
</feature>
<dbReference type="Pfam" id="PF01619">
    <property type="entry name" value="Pro_dh"/>
    <property type="match status" value="1"/>
</dbReference>
<dbReference type="InterPro" id="IPR029041">
    <property type="entry name" value="FAD-linked_oxidoreductase-like"/>
</dbReference>
<organism evidence="3 4">
    <name type="scientific">Egibacter rhizosphaerae</name>
    <dbReference type="NCBI Taxonomy" id="1670831"/>
    <lineage>
        <taxon>Bacteria</taxon>
        <taxon>Bacillati</taxon>
        <taxon>Actinomycetota</taxon>
        <taxon>Nitriliruptoria</taxon>
        <taxon>Egibacterales</taxon>
        <taxon>Egibacteraceae</taxon>
        <taxon>Egibacter</taxon>
    </lineage>
</organism>
<dbReference type="GO" id="GO:0006562">
    <property type="term" value="P:L-proline catabolic process"/>
    <property type="evidence" value="ECO:0007669"/>
    <property type="project" value="UniProtKB-ARBA"/>
</dbReference>
<dbReference type="InterPro" id="IPR002872">
    <property type="entry name" value="Proline_DH_dom"/>
</dbReference>
<reference evidence="3 4" key="1">
    <citation type="submission" date="2019-01" db="EMBL/GenBank/DDBJ databases">
        <title>Egibacter rhizosphaerae EGI 80759T.</title>
        <authorList>
            <person name="Chen D.-D."/>
            <person name="Tian Y."/>
            <person name="Jiao J.-Y."/>
            <person name="Zhang X.-T."/>
            <person name="Zhang Y.-G."/>
            <person name="Zhang Y."/>
            <person name="Xiao M."/>
            <person name="Shu W.-S."/>
            <person name="Li W.-J."/>
        </authorList>
    </citation>
    <scope>NUCLEOTIDE SEQUENCE [LARGE SCALE GENOMIC DNA]</scope>
    <source>
        <strain evidence="3 4">EGI 80759</strain>
    </source>
</reference>
<dbReference type="OrthoDB" id="9773461at2"/>
<dbReference type="RefSeq" id="WP_131155225.1">
    <property type="nucleotide sequence ID" value="NZ_CP036402.1"/>
</dbReference>
<evidence type="ECO:0000256" key="1">
    <source>
        <dbReference type="ARBA" id="ARBA00023002"/>
    </source>
</evidence>
<dbReference type="GO" id="GO:0004657">
    <property type="term" value="F:proline dehydrogenase activity"/>
    <property type="evidence" value="ECO:0007669"/>
    <property type="project" value="UniProtKB-ARBA"/>
</dbReference>
<gene>
    <name evidence="3" type="ORF">ER308_12060</name>
</gene>
<evidence type="ECO:0000313" key="4">
    <source>
        <dbReference type="Proteomes" id="UP000291469"/>
    </source>
</evidence>